<keyword evidence="2" id="KW-0902">Two-component regulatory system</keyword>
<evidence type="ECO:0000256" key="1">
    <source>
        <dbReference type="ARBA" id="ARBA00022553"/>
    </source>
</evidence>
<protein>
    <submittedName>
        <fullName evidence="8">Dna binding response regulator PrrA (RegA)</fullName>
    </submittedName>
</protein>
<keyword evidence="5" id="KW-0804">Transcription</keyword>
<evidence type="ECO:0000259" key="7">
    <source>
        <dbReference type="PROSITE" id="PS50110"/>
    </source>
</evidence>
<dbReference type="GO" id="GO:0032993">
    <property type="term" value="C:protein-DNA complex"/>
    <property type="evidence" value="ECO:0007669"/>
    <property type="project" value="TreeGrafter"/>
</dbReference>
<organism evidence="8 9">
    <name type="scientific">Labilithrix luteola</name>
    <dbReference type="NCBI Taxonomy" id="1391654"/>
    <lineage>
        <taxon>Bacteria</taxon>
        <taxon>Pseudomonadati</taxon>
        <taxon>Myxococcota</taxon>
        <taxon>Polyangia</taxon>
        <taxon>Polyangiales</taxon>
        <taxon>Labilitrichaceae</taxon>
        <taxon>Labilithrix</taxon>
    </lineage>
</organism>
<evidence type="ECO:0000256" key="2">
    <source>
        <dbReference type="ARBA" id="ARBA00023012"/>
    </source>
</evidence>
<dbReference type="EMBL" id="CP012333">
    <property type="protein sequence ID" value="AKU95466.1"/>
    <property type="molecule type" value="Genomic_DNA"/>
</dbReference>
<dbReference type="PANTHER" id="PTHR48111:SF1">
    <property type="entry name" value="TWO-COMPONENT RESPONSE REGULATOR ORR33"/>
    <property type="match status" value="1"/>
</dbReference>
<dbReference type="GO" id="GO:0006355">
    <property type="term" value="P:regulation of DNA-templated transcription"/>
    <property type="evidence" value="ECO:0007669"/>
    <property type="project" value="TreeGrafter"/>
</dbReference>
<feature type="modified residue" description="4-aspartylphosphate" evidence="6">
    <location>
        <position position="47"/>
    </location>
</feature>
<name>A0A0K1PQ08_9BACT</name>
<dbReference type="KEGG" id="llu:AKJ09_02130"/>
<dbReference type="GO" id="GO:0005829">
    <property type="term" value="C:cytosol"/>
    <property type="evidence" value="ECO:0007669"/>
    <property type="project" value="TreeGrafter"/>
</dbReference>
<evidence type="ECO:0000256" key="3">
    <source>
        <dbReference type="ARBA" id="ARBA00023015"/>
    </source>
</evidence>
<dbReference type="InterPro" id="IPR001789">
    <property type="entry name" value="Sig_transdc_resp-reg_receiver"/>
</dbReference>
<dbReference type="GO" id="GO:0000976">
    <property type="term" value="F:transcription cis-regulatory region binding"/>
    <property type="evidence" value="ECO:0007669"/>
    <property type="project" value="TreeGrafter"/>
</dbReference>
<dbReference type="STRING" id="1391654.AKJ09_02130"/>
<dbReference type="InterPro" id="IPR011006">
    <property type="entry name" value="CheY-like_superfamily"/>
</dbReference>
<sequence length="172" mass="18911">MVDDDDRFRERLIRALADRGHEVQGARNVEEARRLAQSESPEWAVVDLRMPGPSGMDLVRDLVAIDPATRVVVLTGYGSIATAVEAVKLGAVDYLTKPADADQIVAALEGTTRRTGDGHADTAEIPSLARVEWEHIQRTLNDCNGNVTQAARALGIHRRSLQRKLSKNPVRR</sequence>
<dbReference type="PRINTS" id="PR01590">
    <property type="entry name" value="HTHFIS"/>
</dbReference>
<dbReference type="PROSITE" id="PS50110">
    <property type="entry name" value="RESPONSE_REGULATORY"/>
    <property type="match status" value="1"/>
</dbReference>
<dbReference type="PATRIC" id="fig|1391654.3.peg.2147"/>
<dbReference type="SUPFAM" id="SSF46689">
    <property type="entry name" value="Homeodomain-like"/>
    <property type="match status" value="1"/>
</dbReference>
<keyword evidence="9" id="KW-1185">Reference proteome</keyword>
<dbReference type="InterPro" id="IPR009057">
    <property type="entry name" value="Homeodomain-like_sf"/>
</dbReference>
<evidence type="ECO:0000313" key="9">
    <source>
        <dbReference type="Proteomes" id="UP000064967"/>
    </source>
</evidence>
<dbReference type="SUPFAM" id="SSF52172">
    <property type="entry name" value="CheY-like"/>
    <property type="match status" value="1"/>
</dbReference>
<dbReference type="SMART" id="SM00448">
    <property type="entry name" value="REC"/>
    <property type="match status" value="1"/>
</dbReference>
<evidence type="ECO:0000313" key="8">
    <source>
        <dbReference type="EMBL" id="AKU95466.1"/>
    </source>
</evidence>
<dbReference type="InterPro" id="IPR002197">
    <property type="entry name" value="HTH_Fis"/>
</dbReference>
<dbReference type="CDD" id="cd17563">
    <property type="entry name" value="REC_RegA-like"/>
    <property type="match status" value="1"/>
</dbReference>
<gene>
    <name evidence="8" type="ORF">AKJ09_02130</name>
</gene>
<evidence type="ECO:0000256" key="6">
    <source>
        <dbReference type="PROSITE-ProRule" id="PRU00169"/>
    </source>
</evidence>
<keyword evidence="1 6" id="KW-0597">Phosphoprotein</keyword>
<dbReference type="Pfam" id="PF02954">
    <property type="entry name" value="HTH_8"/>
    <property type="match status" value="1"/>
</dbReference>
<dbReference type="InterPro" id="IPR039420">
    <property type="entry name" value="WalR-like"/>
</dbReference>
<reference evidence="8 9" key="1">
    <citation type="submission" date="2015-08" db="EMBL/GenBank/DDBJ databases">
        <authorList>
            <person name="Babu N.S."/>
            <person name="Beckwith C.J."/>
            <person name="Beseler K.G."/>
            <person name="Brison A."/>
            <person name="Carone J.V."/>
            <person name="Caskin T.P."/>
            <person name="Diamond M."/>
            <person name="Durham M.E."/>
            <person name="Foxe J.M."/>
            <person name="Go M."/>
            <person name="Henderson B.A."/>
            <person name="Jones I.B."/>
            <person name="McGettigan J.A."/>
            <person name="Micheletti S.J."/>
            <person name="Nasrallah M.E."/>
            <person name="Ortiz D."/>
            <person name="Piller C.R."/>
            <person name="Privatt S.R."/>
            <person name="Schneider S.L."/>
            <person name="Sharp S."/>
            <person name="Smith T.C."/>
            <person name="Stanton J.D."/>
            <person name="Ullery H.E."/>
            <person name="Wilson R.J."/>
            <person name="Serrano M.G."/>
            <person name="Buck G."/>
            <person name="Lee V."/>
            <person name="Wang Y."/>
            <person name="Carvalho R."/>
            <person name="Voegtly L."/>
            <person name="Shi R."/>
            <person name="Duckworth R."/>
            <person name="Johnson A."/>
            <person name="Loviza R."/>
            <person name="Walstead R."/>
            <person name="Shah Z."/>
            <person name="Kiflezghi M."/>
            <person name="Wade K."/>
            <person name="Ball S.L."/>
            <person name="Bradley K.W."/>
            <person name="Asai D.J."/>
            <person name="Bowman C.A."/>
            <person name="Russell D.A."/>
            <person name="Pope W.H."/>
            <person name="Jacobs-Sera D."/>
            <person name="Hendrix R.W."/>
            <person name="Hatfull G.F."/>
        </authorList>
    </citation>
    <scope>NUCLEOTIDE SEQUENCE [LARGE SCALE GENOMIC DNA]</scope>
    <source>
        <strain evidence="8 9">DSM 27648</strain>
    </source>
</reference>
<accession>A0A0K1PQ08</accession>
<keyword evidence="3" id="KW-0805">Transcription regulation</keyword>
<dbReference type="Gene3D" id="1.10.10.60">
    <property type="entry name" value="Homeodomain-like"/>
    <property type="match status" value="1"/>
</dbReference>
<keyword evidence="4" id="KW-0238">DNA-binding</keyword>
<evidence type="ECO:0000256" key="5">
    <source>
        <dbReference type="ARBA" id="ARBA00023163"/>
    </source>
</evidence>
<proteinExistence type="predicted"/>
<dbReference type="Gene3D" id="3.40.50.2300">
    <property type="match status" value="1"/>
</dbReference>
<dbReference type="Proteomes" id="UP000064967">
    <property type="component" value="Chromosome"/>
</dbReference>
<dbReference type="GO" id="GO:0000156">
    <property type="term" value="F:phosphorelay response regulator activity"/>
    <property type="evidence" value="ECO:0007669"/>
    <property type="project" value="TreeGrafter"/>
</dbReference>
<evidence type="ECO:0000256" key="4">
    <source>
        <dbReference type="ARBA" id="ARBA00023125"/>
    </source>
</evidence>
<dbReference type="Pfam" id="PF00072">
    <property type="entry name" value="Response_reg"/>
    <property type="match status" value="1"/>
</dbReference>
<dbReference type="AlphaFoldDB" id="A0A0K1PQ08"/>
<dbReference type="PANTHER" id="PTHR48111">
    <property type="entry name" value="REGULATOR OF RPOS"/>
    <property type="match status" value="1"/>
</dbReference>
<feature type="domain" description="Response regulatory" evidence="7">
    <location>
        <begin position="1"/>
        <end position="112"/>
    </location>
</feature>